<dbReference type="Pfam" id="PF02540">
    <property type="entry name" value="NAD_synthase"/>
    <property type="match status" value="1"/>
</dbReference>
<feature type="binding site" evidence="7">
    <location>
        <position position="135"/>
    </location>
    <ligand>
        <name>L-glutamine</name>
        <dbReference type="ChEBI" id="CHEBI:58359"/>
    </ligand>
</feature>
<dbReference type="PIRSF" id="PIRSF006630">
    <property type="entry name" value="NADS_GAT"/>
    <property type="match status" value="1"/>
</dbReference>
<dbReference type="NCBIfam" id="NF010588">
    <property type="entry name" value="PRK13981.1"/>
    <property type="match status" value="1"/>
</dbReference>
<dbReference type="InterPro" id="IPR014445">
    <property type="entry name" value="Gln-dep_NAD_synthase"/>
</dbReference>
<evidence type="ECO:0000256" key="1">
    <source>
        <dbReference type="ARBA" id="ARBA00005188"/>
    </source>
</evidence>
<dbReference type="RefSeq" id="WP_047765679.1">
    <property type="nucleotide sequence ID" value="NZ_LAQL01000017.1"/>
</dbReference>
<feature type="domain" description="CN hydrolase" evidence="10">
    <location>
        <begin position="5"/>
        <end position="262"/>
    </location>
</feature>
<keyword evidence="5 7" id="KW-0067">ATP-binding</keyword>
<dbReference type="SUPFAM" id="SSF52402">
    <property type="entry name" value="Adenine nucleotide alpha hydrolases-like"/>
    <property type="match status" value="1"/>
</dbReference>
<evidence type="ECO:0000256" key="9">
    <source>
        <dbReference type="RuleBase" id="RU003811"/>
    </source>
</evidence>
<comment type="caution">
    <text evidence="11">The sequence shown here is derived from an EMBL/GenBank/DDBJ whole genome shotgun (WGS) entry which is preliminary data.</text>
</comment>
<dbReference type="UniPathway" id="UPA00253">
    <property type="reaction ID" value="UER00334"/>
</dbReference>
<feature type="binding site" evidence="7">
    <location>
        <position position="538"/>
    </location>
    <ligand>
        <name>deamido-NAD(+)</name>
        <dbReference type="ChEBI" id="CHEBI:58437"/>
        <note>ligand shared between two neighboring subunits</note>
    </ligand>
</feature>
<dbReference type="InterPro" id="IPR036526">
    <property type="entry name" value="C-N_Hydrolase_sf"/>
</dbReference>
<comment type="similarity">
    <text evidence="9">Belongs to the NAD synthetase family.</text>
</comment>
<evidence type="ECO:0000256" key="6">
    <source>
        <dbReference type="ARBA" id="ARBA00023027"/>
    </source>
</evidence>
<dbReference type="GO" id="GO:0004359">
    <property type="term" value="F:glutaminase activity"/>
    <property type="evidence" value="ECO:0007669"/>
    <property type="project" value="InterPro"/>
</dbReference>
<comment type="caution">
    <text evidence="7">Lacks conserved residue(s) required for the propagation of feature annotation.</text>
</comment>
<dbReference type="Pfam" id="PF00795">
    <property type="entry name" value="CN_hydrolase"/>
    <property type="match status" value="1"/>
</dbReference>
<dbReference type="CDD" id="cd00553">
    <property type="entry name" value="NAD_synthase"/>
    <property type="match status" value="1"/>
</dbReference>
<dbReference type="GO" id="GO:0008795">
    <property type="term" value="F:NAD+ synthase activity"/>
    <property type="evidence" value="ECO:0007669"/>
    <property type="project" value="UniProtKB-UniRule"/>
</dbReference>
<dbReference type="GO" id="GO:0003952">
    <property type="term" value="F:NAD+ synthase (glutamine-hydrolyzing) activity"/>
    <property type="evidence" value="ECO:0007669"/>
    <property type="project" value="UniProtKB-UniRule"/>
</dbReference>
<dbReference type="InterPro" id="IPR003694">
    <property type="entry name" value="NAD_synthase"/>
</dbReference>
<dbReference type="OrthoDB" id="9760188at2"/>
<dbReference type="NCBIfam" id="TIGR00552">
    <property type="entry name" value="nadE"/>
    <property type="match status" value="1"/>
</dbReference>
<sequence>MSEKLTIAFAQMNPTVGDIRGNADLIRAARQKAADAGADLLVTPELSLVGYPPEDLVLKPELLLEAQAELRSLMTDTADGGPGILVGAPMPDVKLQENPFKKAFTTAGSEIYNAAVLLDGGSLVGWKGKHFLCDYSVFDEKRVFKQGALTGPFSFRGVRIGVFICEDMWDADVCETLAEAGAEMLIGINGSQFNAGKTDTRQLLAIERIKECELPLAYLNMVGGQDDIVFDGGSFVLNADCSLKAQAPMFDEHFMVTEWLKNADGEWECQSSQTVAPEEELAAVYRALVVGVRDYIRKNRFPGIVIGMSGGIDSALSAAIAVDAIGAERVRCIMMPSPYTSKESLEDAKRATELLEVKYDSISIGPAMKAFEEMLASVMAGTEADTTEENIQARSRGLTLMAISNKLGYMVLSTGNKSEMSVGYATLYGDMCGGYNALKDVYKTKVFALSRWRNEHKPDDVLGPDGAVMPDRIITKPPSAELKPDQTDQDSLPEYDILDGILECLIEEELPLVDILARGYDENTVRRVWRMLDLAEYKRRQSAPGVRVTIRDLARDRRYPITNAFRGLTNR</sequence>
<feature type="active site" description="Nucleophile; for glutaminase activity" evidence="7">
    <location>
        <position position="165"/>
    </location>
</feature>
<feature type="binding site" evidence="7">
    <location>
        <position position="191"/>
    </location>
    <ligand>
        <name>L-glutamine</name>
        <dbReference type="ChEBI" id="CHEBI:58359"/>
    </ligand>
</feature>
<feature type="binding site" evidence="7">
    <location>
        <position position="197"/>
    </location>
    <ligand>
        <name>L-glutamine</name>
        <dbReference type="ChEBI" id="CHEBI:58359"/>
    </ligand>
</feature>
<feature type="binding site" evidence="7">
    <location>
        <position position="419"/>
    </location>
    <ligand>
        <name>deamido-NAD(+)</name>
        <dbReference type="ChEBI" id="CHEBI:58437"/>
        <note>ligand shared between two neighboring subunits</note>
    </ligand>
</feature>
<dbReference type="GO" id="GO:0005524">
    <property type="term" value="F:ATP binding"/>
    <property type="evidence" value="ECO:0007669"/>
    <property type="project" value="UniProtKB-UniRule"/>
</dbReference>
<comment type="similarity">
    <text evidence="2 7 8">In the C-terminal section; belongs to the NAD synthetase family.</text>
</comment>
<reference evidence="11 12" key="1">
    <citation type="submission" date="2015-03" db="EMBL/GenBank/DDBJ databases">
        <title>Genome Sequence of Kiloniella spongiae MEBiC09566, isolated from a marine sponge.</title>
        <authorList>
            <person name="Shao Z."/>
            <person name="Wang L."/>
            <person name="Li X."/>
        </authorList>
    </citation>
    <scope>NUCLEOTIDE SEQUENCE [LARGE SCALE GENOMIC DNA]</scope>
    <source>
        <strain evidence="11 12">MEBiC09566</strain>
    </source>
</reference>
<dbReference type="AlphaFoldDB" id="A0A0H2MAQ6"/>
<feature type="binding site" evidence="7">
    <location>
        <position position="390"/>
    </location>
    <ligand>
        <name>deamido-NAD(+)</name>
        <dbReference type="ChEBI" id="CHEBI:58437"/>
        <note>ligand shared between two neighboring subunits</note>
    </ligand>
</feature>
<dbReference type="GO" id="GO:0005737">
    <property type="term" value="C:cytoplasm"/>
    <property type="evidence" value="ECO:0007669"/>
    <property type="project" value="InterPro"/>
</dbReference>
<keyword evidence="12" id="KW-1185">Reference proteome</keyword>
<comment type="function">
    <text evidence="7">Catalyzes the ATP-dependent amidation of deamido-NAD to form NAD. Uses L-glutamine as a nitrogen source.</text>
</comment>
<organism evidence="11 12">
    <name type="scientific">Kiloniella spongiae</name>
    <dbReference type="NCBI Taxonomy" id="1489064"/>
    <lineage>
        <taxon>Bacteria</taxon>
        <taxon>Pseudomonadati</taxon>
        <taxon>Pseudomonadota</taxon>
        <taxon>Alphaproteobacteria</taxon>
        <taxon>Rhodospirillales</taxon>
        <taxon>Kiloniellaceae</taxon>
        <taxon>Kiloniella</taxon>
    </lineage>
</organism>
<evidence type="ECO:0000256" key="3">
    <source>
        <dbReference type="ARBA" id="ARBA00022598"/>
    </source>
</evidence>
<dbReference type="PANTHER" id="PTHR23090">
    <property type="entry name" value="NH 3 /GLUTAMINE-DEPENDENT NAD + SYNTHETASE"/>
    <property type="match status" value="1"/>
</dbReference>
<protein>
    <recommendedName>
        <fullName evidence="7 8">Glutamine-dependent NAD(+) synthetase</fullName>
        <ecNumber evidence="7 8">6.3.5.1</ecNumber>
    </recommendedName>
    <alternativeName>
        <fullName evidence="7 8">NAD(+) synthase [glutamine-hydrolyzing]</fullName>
    </alternativeName>
</protein>
<name>A0A0H2MAQ6_9PROT</name>
<feature type="binding site" evidence="7">
    <location>
        <begin position="307"/>
        <end position="314"/>
    </location>
    <ligand>
        <name>ATP</name>
        <dbReference type="ChEBI" id="CHEBI:30616"/>
    </ligand>
</feature>
<evidence type="ECO:0000256" key="7">
    <source>
        <dbReference type="HAMAP-Rule" id="MF_02090"/>
    </source>
</evidence>
<keyword evidence="6 7" id="KW-0520">NAD</keyword>
<dbReference type="Proteomes" id="UP000035444">
    <property type="component" value="Unassembled WGS sequence"/>
</dbReference>
<evidence type="ECO:0000259" key="10">
    <source>
        <dbReference type="PROSITE" id="PS50263"/>
    </source>
</evidence>
<feature type="active site" description="For glutaminase activity" evidence="7">
    <location>
        <position position="129"/>
    </location>
</feature>
<dbReference type="CDD" id="cd07570">
    <property type="entry name" value="GAT_Gln-NAD-synth"/>
    <property type="match status" value="1"/>
</dbReference>
<dbReference type="HAMAP" id="MF_02090">
    <property type="entry name" value="NadE_glutamine_dep"/>
    <property type="match status" value="1"/>
</dbReference>
<feature type="active site" description="Proton acceptor; for glutaminase activity" evidence="7">
    <location>
        <position position="45"/>
    </location>
</feature>
<proteinExistence type="inferred from homology"/>
<evidence type="ECO:0000256" key="5">
    <source>
        <dbReference type="ARBA" id="ARBA00022840"/>
    </source>
</evidence>
<dbReference type="InterPro" id="IPR003010">
    <property type="entry name" value="C-N_Hydrolase"/>
</dbReference>
<dbReference type="FunFam" id="3.40.50.620:FF:000106">
    <property type="entry name" value="Glutamine-dependent NAD(+) synthetase"/>
    <property type="match status" value="1"/>
</dbReference>
<dbReference type="Gene3D" id="3.60.110.10">
    <property type="entry name" value="Carbon-nitrogen hydrolase"/>
    <property type="match status" value="1"/>
</dbReference>
<dbReference type="InterPro" id="IPR014729">
    <property type="entry name" value="Rossmann-like_a/b/a_fold"/>
</dbReference>
<dbReference type="PROSITE" id="PS50263">
    <property type="entry name" value="CN_HYDROLASE"/>
    <property type="match status" value="1"/>
</dbReference>
<dbReference type="EMBL" id="LAQL01000017">
    <property type="protein sequence ID" value="KLN59266.1"/>
    <property type="molecule type" value="Genomic_DNA"/>
</dbReference>
<dbReference type="Gene3D" id="3.40.50.620">
    <property type="entry name" value="HUPs"/>
    <property type="match status" value="1"/>
</dbReference>
<dbReference type="GO" id="GO:0009435">
    <property type="term" value="P:NAD+ biosynthetic process"/>
    <property type="evidence" value="ECO:0007669"/>
    <property type="project" value="UniProtKB-UniRule"/>
</dbReference>
<feature type="binding site" evidence="7">
    <location>
        <position position="414"/>
    </location>
    <ligand>
        <name>ATP</name>
        <dbReference type="ChEBI" id="CHEBI:30616"/>
    </ligand>
</feature>
<evidence type="ECO:0000256" key="8">
    <source>
        <dbReference type="PIRNR" id="PIRNR006630"/>
    </source>
</evidence>
<evidence type="ECO:0000256" key="2">
    <source>
        <dbReference type="ARBA" id="ARBA00007145"/>
    </source>
</evidence>
<evidence type="ECO:0000313" key="12">
    <source>
        <dbReference type="Proteomes" id="UP000035444"/>
    </source>
</evidence>
<dbReference type="PATRIC" id="fig|1489064.4.peg.660"/>
<dbReference type="EC" id="6.3.5.1" evidence="7 8"/>
<comment type="catalytic activity">
    <reaction evidence="7 8">
        <text>deamido-NAD(+) + L-glutamine + ATP + H2O = L-glutamate + AMP + diphosphate + NAD(+) + H(+)</text>
        <dbReference type="Rhea" id="RHEA:24384"/>
        <dbReference type="ChEBI" id="CHEBI:15377"/>
        <dbReference type="ChEBI" id="CHEBI:15378"/>
        <dbReference type="ChEBI" id="CHEBI:29985"/>
        <dbReference type="ChEBI" id="CHEBI:30616"/>
        <dbReference type="ChEBI" id="CHEBI:33019"/>
        <dbReference type="ChEBI" id="CHEBI:57540"/>
        <dbReference type="ChEBI" id="CHEBI:58359"/>
        <dbReference type="ChEBI" id="CHEBI:58437"/>
        <dbReference type="ChEBI" id="CHEBI:456215"/>
        <dbReference type="EC" id="6.3.5.1"/>
    </reaction>
</comment>
<gene>
    <name evidence="7" type="primary">nadE</name>
    <name evidence="11" type="ORF">WH96_18290</name>
</gene>
<comment type="pathway">
    <text evidence="1 7 8">Cofactor biosynthesis; NAD(+) biosynthesis; NAD(+) from deamido-NAD(+) (L-Gln route): step 1/1.</text>
</comment>
<dbReference type="PANTHER" id="PTHR23090:SF9">
    <property type="entry name" value="GLUTAMINE-DEPENDENT NAD(+) SYNTHETASE"/>
    <property type="match status" value="1"/>
</dbReference>
<keyword evidence="4 7" id="KW-0547">Nucleotide-binding</keyword>
<dbReference type="InterPro" id="IPR022310">
    <property type="entry name" value="NAD/GMP_synthase"/>
</dbReference>
<accession>A0A0H2MAQ6</accession>
<dbReference type="STRING" id="1489064.WH96_18290"/>
<evidence type="ECO:0000313" key="11">
    <source>
        <dbReference type="EMBL" id="KLN59266.1"/>
    </source>
</evidence>
<evidence type="ECO:0000256" key="4">
    <source>
        <dbReference type="ARBA" id="ARBA00022741"/>
    </source>
</evidence>
<dbReference type="SUPFAM" id="SSF56317">
    <property type="entry name" value="Carbon-nitrogen hydrolase"/>
    <property type="match status" value="1"/>
</dbReference>
<keyword evidence="3 7" id="KW-0436">Ligase</keyword>